<dbReference type="Pfam" id="PF00439">
    <property type="entry name" value="Bromodomain"/>
    <property type="match status" value="1"/>
</dbReference>
<dbReference type="SUPFAM" id="SSF47370">
    <property type="entry name" value="Bromodomain"/>
    <property type="match status" value="1"/>
</dbReference>
<evidence type="ECO:0000256" key="1">
    <source>
        <dbReference type="ARBA" id="ARBA00023117"/>
    </source>
</evidence>
<feature type="compositionally biased region" description="Polar residues" evidence="3">
    <location>
        <begin position="750"/>
        <end position="762"/>
    </location>
</feature>
<feature type="region of interest" description="Disordered" evidence="3">
    <location>
        <begin position="471"/>
        <end position="512"/>
    </location>
</feature>
<dbReference type="InterPro" id="IPR001487">
    <property type="entry name" value="Bromodomain"/>
</dbReference>
<dbReference type="Gene3D" id="1.20.920.10">
    <property type="entry name" value="Bromodomain-like"/>
    <property type="match status" value="1"/>
</dbReference>
<feature type="compositionally biased region" description="Basic and acidic residues" evidence="3">
    <location>
        <begin position="80"/>
        <end position="100"/>
    </location>
</feature>
<dbReference type="SMART" id="SM00297">
    <property type="entry name" value="BROMO"/>
    <property type="match status" value="1"/>
</dbReference>
<organism evidence="5">
    <name type="scientific">Tetraselmis sp. GSL018</name>
    <dbReference type="NCBI Taxonomy" id="582737"/>
    <lineage>
        <taxon>Eukaryota</taxon>
        <taxon>Viridiplantae</taxon>
        <taxon>Chlorophyta</taxon>
        <taxon>core chlorophytes</taxon>
        <taxon>Chlorodendrophyceae</taxon>
        <taxon>Chlorodendrales</taxon>
        <taxon>Chlorodendraceae</taxon>
        <taxon>Tetraselmis</taxon>
    </lineage>
</organism>
<dbReference type="PROSITE" id="PS50014">
    <property type="entry name" value="BROMODOMAIN_2"/>
    <property type="match status" value="1"/>
</dbReference>
<dbReference type="EMBL" id="GBEZ01017010">
    <property type="protein sequence ID" value="JAC69288.1"/>
    <property type="molecule type" value="Transcribed_RNA"/>
</dbReference>
<gene>
    <name evidence="5" type="ORF">TSPGSL018_6744</name>
</gene>
<evidence type="ECO:0000256" key="3">
    <source>
        <dbReference type="SAM" id="MobiDB-lite"/>
    </source>
</evidence>
<feature type="region of interest" description="Disordered" evidence="3">
    <location>
        <begin position="414"/>
        <end position="441"/>
    </location>
</feature>
<proteinExistence type="predicted"/>
<evidence type="ECO:0000259" key="4">
    <source>
        <dbReference type="PROSITE" id="PS50014"/>
    </source>
</evidence>
<feature type="compositionally biased region" description="Basic and acidic residues" evidence="3">
    <location>
        <begin position="716"/>
        <end position="737"/>
    </location>
</feature>
<evidence type="ECO:0000256" key="2">
    <source>
        <dbReference type="PROSITE-ProRule" id="PRU00035"/>
    </source>
</evidence>
<sequence length="950" mass="104999">MKGQRNGIHQLSSDRRLSNSPKGFRSEFRVDRWVGTARASAHSEERMHQRSSERRSRWDREPHSPSSRNDRRHSQSHIDVGSRSHHSAERDRHQDFHRLPEGIAGTDRTPVRGSPPPSSRHLEGRLPPGAQPGHIRFHEPQRTAAPLGPWPPNWHGGVTRAPPVHGASAPAGNVHSATPSPWQDHGTMGRRLPARKAAAPPPPNPLPPGGRPPDPARDSRQAQPHGSQVAGALPFQPPHMPEQLGRDVALPVPPPQALPVAPQLPPPGDSPPPAAASAHAQPKPAPACLAGPWNQRMAAQLDEELQARIHLLKTAWNIPLEPWSPSWPAKDLEAMTTLLAVSRTEWESNGWTVQPFEWEYKHLQATAQPAKSTRAHPSHKKVSRLFGKRACRQGGLEALPVLPADEPARDSALTGVWSPVQPSHKPPIDPRTGPKVSSSTPATLLPVPDFAIGLVTQPFNPAGFLHVGRTQDGEEAEAASPTGSWSSDQPKSRKPKQNVSQAQHRPKRPQVLLPPEEGTWCWFDGRGVQCGEVSMTKIREMLEANVIAPFSSIYRKEDGLWLPARCEPWDEDALVWSGSPTIGEAEVESWFEGVAAAAENRGTCAVRGLLDNAALNIKGAAWESCHLVGNSPTASANDAERWFEEYSEAAPGEDVRSSADTMRQSPGMRHLVGPPPPPQFCAMLRAEIHKKIVYGGAGKLMVIHLLQNLADEWERPNRRARPRECTDAAAHTAKEAEDSSIPKNTPFPKQGSTAAKSESSVATVPKRKRLLEDAGHEPSATERKELSAMNFFSMSPQRAAEKERRRKRRTPTPPHAPPMKHVERNSDRVAKEGKTARQAVQTALELLLQYDENHLEGCFSRPVVETFPNVEEAYLRKISKPIALSDMMEKLHRQEYSWQDLEKDMRLMMRNCESFNAGEKKYLWFARKMSKKFAMLSATYGPAGENNPVQ</sequence>
<feature type="compositionally biased region" description="Basic and acidic residues" evidence="3">
    <location>
        <begin position="820"/>
        <end position="835"/>
    </location>
</feature>
<feature type="region of interest" description="Disordered" evidence="3">
    <location>
        <begin position="650"/>
        <end position="674"/>
    </location>
</feature>
<feature type="region of interest" description="Disordered" evidence="3">
    <location>
        <begin position="716"/>
        <end position="836"/>
    </location>
</feature>
<dbReference type="InterPro" id="IPR036427">
    <property type="entry name" value="Bromodomain-like_sf"/>
</dbReference>
<feature type="compositionally biased region" description="Pro residues" evidence="3">
    <location>
        <begin position="199"/>
        <end position="213"/>
    </location>
</feature>
<name>A0A061RBE2_9CHLO</name>
<feature type="compositionally biased region" description="Pro residues" evidence="3">
    <location>
        <begin position="251"/>
        <end position="274"/>
    </location>
</feature>
<accession>A0A061RBE2</accession>
<protein>
    <recommendedName>
        <fullName evidence="4">Bromo domain-containing protein</fullName>
    </recommendedName>
</protein>
<dbReference type="AlphaFoldDB" id="A0A061RBE2"/>
<reference evidence="5" key="1">
    <citation type="submission" date="2014-05" db="EMBL/GenBank/DDBJ databases">
        <title>The transcriptome of the halophilic microalga Tetraselmis sp. GSL018 isolated from the Great Salt Lake, Utah.</title>
        <authorList>
            <person name="Jinkerson R.E."/>
            <person name="D'Adamo S."/>
            <person name="Posewitz M.C."/>
        </authorList>
    </citation>
    <scope>NUCLEOTIDE SEQUENCE</scope>
    <source>
        <strain evidence="5">GSL018</strain>
    </source>
</reference>
<dbReference type="CDD" id="cd04369">
    <property type="entry name" value="Bromodomain"/>
    <property type="match status" value="1"/>
</dbReference>
<feature type="region of interest" description="Disordered" evidence="3">
    <location>
        <begin position="1"/>
        <end position="288"/>
    </location>
</feature>
<feature type="compositionally biased region" description="Basic and acidic residues" evidence="3">
    <location>
        <begin position="770"/>
        <end position="786"/>
    </location>
</feature>
<evidence type="ECO:0000313" key="5">
    <source>
        <dbReference type="EMBL" id="JAC69288.1"/>
    </source>
</evidence>
<feature type="domain" description="Bromo" evidence="4">
    <location>
        <begin position="851"/>
        <end position="923"/>
    </location>
</feature>
<keyword evidence="1 2" id="KW-0103">Bromodomain</keyword>
<feature type="compositionally biased region" description="Basic and acidic residues" evidence="3">
    <location>
        <begin position="41"/>
        <end position="73"/>
    </location>
</feature>